<dbReference type="AlphaFoldDB" id="A0A8S3T652"/>
<keyword evidence="1" id="KW-0802">TPR repeat</keyword>
<evidence type="ECO:0000313" key="5">
    <source>
        <dbReference type="Proteomes" id="UP000683360"/>
    </source>
</evidence>
<dbReference type="Pfam" id="PF13181">
    <property type="entry name" value="TPR_8"/>
    <property type="match status" value="1"/>
</dbReference>
<gene>
    <name evidence="4" type="ORF">MEDL_41979</name>
</gene>
<proteinExistence type="predicted"/>
<dbReference type="InterPro" id="IPR011990">
    <property type="entry name" value="TPR-like_helical_dom_sf"/>
</dbReference>
<feature type="coiled-coil region" evidence="2">
    <location>
        <begin position="207"/>
        <end position="234"/>
    </location>
</feature>
<feature type="repeat" description="TPR" evidence="1">
    <location>
        <begin position="174"/>
        <end position="207"/>
    </location>
</feature>
<evidence type="ECO:0000256" key="1">
    <source>
        <dbReference type="PROSITE-ProRule" id="PRU00339"/>
    </source>
</evidence>
<evidence type="ECO:0000313" key="4">
    <source>
        <dbReference type="EMBL" id="CAG2229119.1"/>
    </source>
</evidence>
<dbReference type="SUPFAM" id="SSF48452">
    <property type="entry name" value="TPR-like"/>
    <property type="match status" value="1"/>
</dbReference>
<dbReference type="Pfam" id="PF00515">
    <property type="entry name" value="TPR_1"/>
    <property type="match status" value="1"/>
</dbReference>
<name>A0A8S3T652_MYTED</name>
<keyword evidence="5" id="KW-1185">Reference proteome</keyword>
<feature type="region of interest" description="Disordered" evidence="3">
    <location>
        <begin position="1"/>
        <end position="108"/>
    </location>
</feature>
<reference evidence="4" key="1">
    <citation type="submission" date="2021-03" db="EMBL/GenBank/DDBJ databases">
        <authorList>
            <person name="Bekaert M."/>
        </authorList>
    </citation>
    <scope>NUCLEOTIDE SEQUENCE</scope>
</reference>
<accession>A0A8S3T652</accession>
<dbReference type="SMART" id="SM00028">
    <property type="entry name" value="TPR"/>
    <property type="match status" value="3"/>
</dbReference>
<dbReference type="PANTHER" id="PTHR46014:SF1">
    <property type="entry name" value="TETRATRICOPEPTIDE REPEAT PROTEIN 1"/>
    <property type="match status" value="1"/>
</dbReference>
<dbReference type="EMBL" id="CAJPWZ010002016">
    <property type="protein sequence ID" value="CAG2229119.1"/>
    <property type="molecule type" value="Genomic_DNA"/>
</dbReference>
<dbReference type="Proteomes" id="UP000683360">
    <property type="component" value="Unassembled WGS sequence"/>
</dbReference>
<sequence length="309" mass="35775">MDQNTNCSKQNDNSNYDNETVHKNTQNNNAPQDDNEMTEEISKTSEGAVSDTCLTADEVQTEQKINDDKVNVNTDSDDFKVNDDKVNDNTDSEDSSSEEEYESADEGEIEIEEEKLKLEEEKLTEEEKNLKKAEAQKYKDEGNKVFKDGFYKEAIKYYSRALHTCPYSYFKERSIMYSNRAACKLHMEKYDEAIKDCSKAIDLHPHYLKAVLRRAELYEKVEKLEEALADYQRMIELDPSHYIARAACMRLPDQIKEKNEKMKEEMMGKLKDLGNMVLKPFGLSTNNFKMQQDPKTGGYSVNFQQNPES</sequence>
<dbReference type="PROSITE" id="PS50005">
    <property type="entry name" value="TPR"/>
    <property type="match status" value="3"/>
</dbReference>
<dbReference type="InterPro" id="IPR052769">
    <property type="entry name" value="TPR_domain_protein"/>
</dbReference>
<comment type="caution">
    <text evidence="4">The sequence shown here is derived from an EMBL/GenBank/DDBJ whole genome shotgun (WGS) entry which is preliminary data.</text>
</comment>
<feature type="repeat" description="TPR" evidence="1">
    <location>
        <begin position="208"/>
        <end position="241"/>
    </location>
</feature>
<evidence type="ECO:0000256" key="2">
    <source>
        <dbReference type="SAM" id="Coils"/>
    </source>
</evidence>
<keyword evidence="2" id="KW-0175">Coiled coil</keyword>
<feature type="compositionally biased region" description="Polar residues" evidence="3">
    <location>
        <begin position="1"/>
        <end position="32"/>
    </location>
</feature>
<feature type="repeat" description="TPR" evidence="1">
    <location>
        <begin position="135"/>
        <end position="168"/>
    </location>
</feature>
<evidence type="ECO:0000256" key="3">
    <source>
        <dbReference type="SAM" id="MobiDB-lite"/>
    </source>
</evidence>
<dbReference type="OrthoDB" id="1872379at2759"/>
<dbReference type="InterPro" id="IPR019734">
    <property type="entry name" value="TPR_rpt"/>
</dbReference>
<dbReference type="Gene3D" id="1.25.40.10">
    <property type="entry name" value="Tetratricopeptide repeat domain"/>
    <property type="match status" value="1"/>
</dbReference>
<feature type="compositionally biased region" description="Basic and acidic residues" evidence="3">
    <location>
        <begin position="77"/>
        <end position="88"/>
    </location>
</feature>
<dbReference type="PANTHER" id="PTHR46014">
    <property type="entry name" value="TETRATRICOPEPTIDE REPEAT PROTEIN 1"/>
    <property type="match status" value="1"/>
</dbReference>
<protein>
    <submittedName>
        <fullName evidence="4">Tetratricopeptide repeat protein 1</fullName>
    </submittedName>
</protein>
<feature type="region of interest" description="Disordered" evidence="3">
    <location>
        <begin position="289"/>
        <end position="309"/>
    </location>
</feature>
<feature type="compositionally biased region" description="Acidic residues" evidence="3">
    <location>
        <begin position="90"/>
        <end position="108"/>
    </location>
</feature>
<organism evidence="4 5">
    <name type="scientific">Mytilus edulis</name>
    <name type="common">Blue mussel</name>
    <dbReference type="NCBI Taxonomy" id="6550"/>
    <lineage>
        <taxon>Eukaryota</taxon>
        <taxon>Metazoa</taxon>
        <taxon>Spiralia</taxon>
        <taxon>Lophotrochozoa</taxon>
        <taxon>Mollusca</taxon>
        <taxon>Bivalvia</taxon>
        <taxon>Autobranchia</taxon>
        <taxon>Pteriomorphia</taxon>
        <taxon>Mytilida</taxon>
        <taxon>Mytiloidea</taxon>
        <taxon>Mytilidae</taxon>
        <taxon>Mytilinae</taxon>
        <taxon>Mytilus</taxon>
    </lineage>
</organism>